<reference evidence="1" key="1">
    <citation type="submission" date="2022-06" db="EMBL/GenBank/DDBJ databases">
        <authorList>
            <person name="Andreotti S."/>
            <person name="Wyler E."/>
        </authorList>
    </citation>
    <scope>NUCLEOTIDE SEQUENCE</scope>
</reference>
<protein>
    <submittedName>
        <fullName evidence="1">Mccc1 protein</fullName>
    </submittedName>
</protein>
<keyword evidence="2" id="KW-1185">Reference proteome</keyword>
<dbReference type="Proteomes" id="UP001152836">
    <property type="component" value="Unassembled WGS sequence"/>
</dbReference>
<proteinExistence type="predicted"/>
<comment type="caution">
    <text evidence="1">The sequence shown here is derived from an EMBL/GenBank/DDBJ whole genome shotgun (WGS) entry which is preliminary data.</text>
</comment>
<sequence length="84" mass="9999">MAAAALLAVVDRNQLRRVPILLLQPRQMKHIPSALLHLSRATLQWRKSFRWPRALQHRPSIQDMVFFQKIWNLLNFVSKKELFL</sequence>
<name>A0AAU9Z9D5_PHORO</name>
<dbReference type="EMBL" id="CALSGD010001417">
    <property type="protein sequence ID" value="CAH6789194.1"/>
    <property type="molecule type" value="Genomic_DNA"/>
</dbReference>
<dbReference type="AlphaFoldDB" id="A0AAU9Z9D5"/>
<organism evidence="1 2">
    <name type="scientific">Phodopus roborovskii</name>
    <name type="common">Roborovski's desert hamster</name>
    <name type="synonym">Cricetulus roborovskii</name>
    <dbReference type="NCBI Taxonomy" id="109678"/>
    <lineage>
        <taxon>Eukaryota</taxon>
        <taxon>Metazoa</taxon>
        <taxon>Chordata</taxon>
        <taxon>Craniata</taxon>
        <taxon>Vertebrata</taxon>
        <taxon>Euteleostomi</taxon>
        <taxon>Mammalia</taxon>
        <taxon>Eutheria</taxon>
        <taxon>Euarchontoglires</taxon>
        <taxon>Glires</taxon>
        <taxon>Rodentia</taxon>
        <taxon>Myomorpha</taxon>
        <taxon>Muroidea</taxon>
        <taxon>Cricetidae</taxon>
        <taxon>Cricetinae</taxon>
        <taxon>Phodopus</taxon>
    </lineage>
</organism>
<gene>
    <name evidence="1" type="primary">Mccc1</name>
    <name evidence="1" type="ORF">PHOROB_LOCUS6752</name>
</gene>
<evidence type="ECO:0000313" key="2">
    <source>
        <dbReference type="Proteomes" id="UP001152836"/>
    </source>
</evidence>
<accession>A0AAU9Z9D5</accession>
<evidence type="ECO:0000313" key="1">
    <source>
        <dbReference type="EMBL" id="CAH6789194.1"/>
    </source>
</evidence>